<evidence type="ECO:0000313" key="3">
    <source>
        <dbReference type="Proteomes" id="UP000756346"/>
    </source>
</evidence>
<reference evidence="2" key="1">
    <citation type="journal article" date="2021" name="Nat. Commun.">
        <title>Genetic determinants of endophytism in the Arabidopsis root mycobiome.</title>
        <authorList>
            <person name="Mesny F."/>
            <person name="Miyauchi S."/>
            <person name="Thiergart T."/>
            <person name="Pickel B."/>
            <person name="Atanasova L."/>
            <person name="Karlsson M."/>
            <person name="Huettel B."/>
            <person name="Barry K.W."/>
            <person name="Haridas S."/>
            <person name="Chen C."/>
            <person name="Bauer D."/>
            <person name="Andreopoulos W."/>
            <person name="Pangilinan J."/>
            <person name="LaButti K."/>
            <person name="Riley R."/>
            <person name="Lipzen A."/>
            <person name="Clum A."/>
            <person name="Drula E."/>
            <person name="Henrissat B."/>
            <person name="Kohler A."/>
            <person name="Grigoriev I.V."/>
            <person name="Martin F.M."/>
            <person name="Hacquard S."/>
        </authorList>
    </citation>
    <scope>NUCLEOTIDE SEQUENCE</scope>
    <source>
        <strain evidence="2">MPI-CAGE-CH-0230</strain>
    </source>
</reference>
<feature type="compositionally biased region" description="Low complexity" evidence="1">
    <location>
        <begin position="35"/>
        <end position="45"/>
    </location>
</feature>
<dbReference type="OrthoDB" id="4775454at2759"/>
<feature type="compositionally biased region" description="Pro residues" evidence="1">
    <location>
        <begin position="140"/>
        <end position="149"/>
    </location>
</feature>
<dbReference type="AlphaFoldDB" id="A0A9P9BTX4"/>
<gene>
    <name evidence="2" type="ORF">B0I36DRAFT_359156</name>
</gene>
<dbReference type="RefSeq" id="XP_046016588.1">
    <property type="nucleotide sequence ID" value="XM_046158092.1"/>
</dbReference>
<organism evidence="2 3">
    <name type="scientific">Microdochium trichocladiopsis</name>
    <dbReference type="NCBI Taxonomy" id="1682393"/>
    <lineage>
        <taxon>Eukaryota</taxon>
        <taxon>Fungi</taxon>
        <taxon>Dikarya</taxon>
        <taxon>Ascomycota</taxon>
        <taxon>Pezizomycotina</taxon>
        <taxon>Sordariomycetes</taxon>
        <taxon>Xylariomycetidae</taxon>
        <taxon>Xylariales</taxon>
        <taxon>Microdochiaceae</taxon>
        <taxon>Microdochium</taxon>
    </lineage>
</organism>
<proteinExistence type="predicted"/>
<dbReference type="GeneID" id="70187638"/>
<comment type="caution">
    <text evidence="2">The sequence shown here is derived from an EMBL/GenBank/DDBJ whole genome shotgun (WGS) entry which is preliminary data.</text>
</comment>
<feature type="compositionally biased region" description="Low complexity" evidence="1">
    <location>
        <begin position="126"/>
        <end position="137"/>
    </location>
</feature>
<protein>
    <submittedName>
        <fullName evidence="2">Uncharacterized protein</fullName>
    </submittedName>
</protein>
<feature type="region of interest" description="Disordered" evidence="1">
    <location>
        <begin position="25"/>
        <end position="60"/>
    </location>
</feature>
<evidence type="ECO:0000313" key="2">
    <source>
        <dbReference type="EMBL" id="KAH7037467.1"/>
    </source>
</evidence>
<evidence type="ECO:0000256" key="1">
    <source>
        <dbReference type="SAM" id="MobiDB-lite"/>
    </source>
</evidence>
<feature type="compositionally biased region" description="Basic and acidic residues" evidence="1">
    <location>
        <begin position="25"/>
        <end position="34"/>
    </location>
</feature>
<name>A0A9P9BTX4_9PEZI</name>
<sequence>MNDFNPFNDFQAGYWTSALCTARPERTQSRHESSESFSSIHSSGSVPGLTDTSDSELSVDEDSQYNISTSQLWDSFWQSVERKSTSQLEQLPPKPPVVQSDDYFTLSVLNHYTQDGDDDNSNDHSAATNYTDDTNTTCPLVPPPPPPQCRPQTELSSNRAPLPRFVSVFELDSDCESDTETSNGLAKRIARGLHKKTPSGRRNALPVRRPATSGQDSVASSDKELEEVKDALSRRRGGSLGRIFGLKYRM</sequence>
<feature type="region of interest" description="Disordered" evidence="1">
    <location>
        <begin position="111"/>
        <end position="161"/>
    </location>
</feature>
<dbReference type="Proteomes" id="UP000756346">
    <property type="component" value="Unassembled WGS sequence"/>
</dbReference>
<feature type="compositionally biased region" description="Polar residues" evidence="1">
    <location>
        <begin position="150"/>
        <end position="159"/>
    </location>
</feature>
<dbReference type="EMBL" id="JAGTJQ010000002">
    <property type="protein sequence ID" value="KAH7037467.1"/>
    <property type="molecule type" value="Genomic_DNA"/>
</dbReference>
<feature type="region of interest" description="Disordered" evidence="1">
    <location>
        <begin position="194"/>
        <end position="224"/>
    </location>
</feature>
<accession>A0A9P9BTX4</accession>
<keyword evidence="3" id="KW-1185">Reference proteome</keyword>